<evidence type="ECO:0000256" key="2">
    <source>
        <dbReference type="ARBA" id="ARBA00006476"/>
    </source>
</evidence>
<keyword evidence="3 7" id="KW-0812">Transmembrane</keyword>
<evidence type="ECO:0000259" key="9">
    <source>
        <dbReference type="PROSITE" id="PS51225"/>
    </source>
</evidence>
<feature type="transmembrane region" description="Helical" evidence="8">
    <location>
        <begin position="45"/>
        <end position="66"/>
    </location>
</feature>
<protein>
    <submittedName>
        <fullName evidence="12">MARVEL domain-containing protein</fullName>
    </submittedName>
</protein>
<evidence type="ECO:0000256" key="4">
    <source>
        <dbReference type="ARBA" id="ARBA00022989"/>
    </source>
</evidence>
<evidence type="ECO:0000256" key="6">
    <source>
        <dbReference type="ARBA" id="ARBA00023180"/>
    </source>
</evidence>
<comment type="similarity">
    <text evidence="2">Belongs to the synaptophysin/synaptobrevin family.</text>
</comment>
<keyword evidence="11" id="KW-1185">Reference proteome</keyword>
<dbReference type="AlphaFoldDB" id="A0A183TIN1"/>
<dbReference type="GO" id="GO:0008021">
    <property type="term" value="C:synaptic vesicle"/>
    <property type="evidence" value="ECO:0007669"/>
    <property type="project" value="InterPro"/>
</dbReference>
<evidence type="ECO:0000256" key="8">
    <source>
        <dbReference type="SAM" id="Phobius"/>
    </source>
</evidence>
<feature type="transmembrane region" description="Helical" evidence="8">
    <location>
        <begin position="12"/>
        <end position="33"/>
    </location>
</feature>
<feature type="domain" description="MARVEL" evidence="9">
    <location>
        <begin position="1"/>
        <end position="129"/>
    </location>
</feature>
<dbReference type="PROSITE" id="PS51225">
    <property type="entry name" value="MARVEL"/>
    <property type="match status" value="1"/>
</dbReference>
<dbReference type="PANTHER" id="PTHR10306:SF17">
    <property type="entry name" value="MARVEL DOMAIN-CONTAINING PROTEIN"/>
    <property type="match status" value="1"/>
</dbReference>
<dbReference type="InterPro" id="IPR001285">
    <property type="entry name" value="Synaptophysin/porin"/>
</dbReference>
<dbReference type="OrthoDB" id="10006326at2759"/>
<reference evidence="10 11" key="2">
    <citation type="submission" date="2018-11" db="EMBL/GenBank/DDBJ databases">
        <authorList>
            <consortium name="Pathogen Informatics"/>
        </authorList>
    </citation>
    <scope>NUCLEOTIDE SEQUENCE [LARGE SCALE GENOMIC DNA]</scope>
    <source>
        <strain evidence="10 11">NST_G2</strain>
    </source>
</reference>
<evidence type="ECO:0000256" key="1">
    <source>
        <dbReference type="ARBA" id="ARBA00004141"/>
    </source>
</evidence>
<reference evidence="12" key="1">
    <citation type="submission" date="2016-06" db="UniProtKB">
        <authorList>
            <consortium name="WormBaseParasite"/>
        </authorList>
    </citation>
    <scope>IDENTIFICATION</scope>
</reference>
<evidence type="ECO:0000256" key="3">
    <source>
        <dbReference type="ARBA" id="ARBA00022692"/>
    </source>
</evidence>
<evidence type="ECO:0000256" key="7">
    <source>
        <dbReference type="PROSITE-ProRule" id="PRU00581"/>
    </source>
</evidence>
<keyword evidence="5 7" id="KW-0472">Membrane</keyword>
<sequence length="152" mass="17084">MFGDYAASAQFFVFVGVISFLYCVAMLLLYTVLRNHYDSDDRIKKADFLSSSFVVLLWFLASIVWASGVDQLKRYTSEQVLQKELCGEANDCHVETLQTYAGLNISLVFGFANIALWASSLWFLWKETPWFQGNSNDLLEDSAVPAVDGAPL</sequence>
<comment type="subcellular location">
    <subcellularLocation>
        <location evidence="1">Membrane</location>
        <topology evidence="1">Multi-pass membrane protein</topology>
    </subcellularLocation>
</comment>
<organism evidence="12">
    <name type="scientific">Schistocephalus solidus</name>
    <name type="common">Tapeworm</name>
    <dbReference type="NCBI Taxonomy" id="70667"/>
    <lineage>
        <taxon>Eukaryota</taxon>
        <taxon>Metazoa</taxon>
        <taxon>Spiralia</taxon>
        <taxon>Lophotrochozoa</taxon>
        <taxon>Platyhelminthes</taxon>
        <taxon>Cestoda</taxon>
        <taxon>Eucestoda</taxon>
        <taxon>Diphyllobothriidea</taxon>
        <taxon>Diphyllobothriidae</taxon>
        <taxon>Schistocephalus</taxon>
    </lineage>
</organism>
<dbReference type="EMBL" id="UYSU01040966">
    <property type="protein sequence ID" value="VDM02715.1"/>
    <property type="molecule type" value="Genomic_DNA"/>
</dbReference>
<evidence type="ECO:0000313" key="10">
    <source>
        <dbReference type="EMBL" id="VDM02715.1"/>
    </source>
</evidence>
<dbReference type="GO" id="GO:0016020">
    <property type="term" value="C:membrane"/>
    <property type="evidence" value="ECO:0007669"/>
    <property type="project" value="UniProtKB-SubCell"/>
</dbReference>
<dbReference type="InterPro" id="IPR008253">
    <property type="entry name" value="Marvel"/>
</dbReference>
<dbReference type="STRING" id="70667.A0A183TIN1"/>
<evidence type="ECO:0000313" key="12">
    <source>
        <dbReference type="WBParaSite" id="SSLN_0001695001-mRNA-1"/>
    </source>
</evidence>
<dbReference type="Proteomes" id="UP000275846">
    <property type="component" value="Unassembled WGS sequence"/>
</dbReference>
<accession>A0A183TIN1</accession>
<proteinExistence type="inferred from homology"/>
<dbReference type="PRINTS" id="PR00220">
    <property type="entry name" value="SYNAPTOPHYSN"/>
</dbReference>
<evidence type="ECO:0000256" key="5">
    <source>
        <dbReference type="ARBA" id="ARBA00023136"/>
    </source>
</evidence>
<feature type="transmembrane region" description="Helical" evidence="8">
    <location>
        <begin position="105"/>
        <end position="125"/>
    </location>
</feature>
<keyword evidence="4 8" id="KW-1133">Transmembrane helix</keyword>
<dbReference type="Pfam" id="PF01284">
    <property type="entry name" value="MARVEL"/>
    <property type="match status" value="1"/>
</dbReference>
<dbReference type="WBParaSite" id="SSLN_0001695001-mRNA-1">
    <property type="protein sequence ID" value="SSLN_0001695001-mRNA-1"/>
    <property type="gene ID" value="SSLN_0001695001"/>
</dbReference>
<keyword evidence="6" id="KW-0325">Glycoprotein</keyword>
<name>A0A183TIN1_SCHSO</name>
<evidence type="ECO:0000313" key="11">
    <source>
        <dbReference type="Proteomes" id="UP000275846"/>
    </source>
</evidence>
<gene>
    <name evidence="10" type="ORF">SSLN_LOCUS16329</name>
</gene>
<dbReference type="PANTHER" id="PTHR10306">
    <property type="entry name" value="SYNAPTOPHYSIN"/>
    <property type="match status" value="1"/>
</dbReference>